<comment type="caution">
    <text evidence="1">The sequence shown here is derived from an EMBL/GenBank/DDBJ whole genome shotgun (WGS) entry which is preliminary data.</text>
</comment>
<dbReference type="Proteomes" id="UP000287361">
    <property type="component" value="Unassembled WGS sequence"/>
</dbReference>
<reference evidence="1 2" key="1">
    <citation type="submission" date="2018-10" db="EMBL/GenBank/DDBJ databases">
        <title>Draft Genome Sequence of Anaerotignum sp. KCTC 15736.</title>
        <authorList>
            <person name="Choi S.H."/>
            <person name="Kim J.S."/>
            <person name="Kang S.W."/>
            <person name="Lee J.S."/>
            <person name="Park S.H."/>
        </authorList>
    </citation>
    <scope>NUCLEOTIDE SEQUENCE [LARGE SCALE GENOMIC DNA]</scope>
    <source>
        <strain evidence="1 2">KCTC 15736</strain>
    </source>
</reference>
<evidence type="ECO:0000313" key="2">
    <source>
        <dbReference type="Proteomes" id="UP000287361"/>
    </source>
</evidence>
<evidence type="ECO:0000313" key="1">
    <source>
        <dbReference type="EMBL" id="GCB29891.1"/>
    </source>
</evidence>
<accession>A0A401LE95</accession>
<organism evidence="1 2">
    <name type="scientific">Anaerotignum faecicola</name>
    <dbReference type="NCBI Taxonomy" id="2358141"/>
    <lineage>
        <taxon>Bacteria</taxon>
        <taxon>Bacillati</taxon>
        <taxon>Bacillota</taxon>
        <taxon>Clostridia</taxon>
        <taxon>Lachnospirales</taxon>
        <taxon>Anaerotignaceae</taxon>
        <taxon>Anaerotignum</taxon>
    </lineage>
</organism>
<dbReference type="OrthoDB" id="1957548at2"/>
<proteinExistence type="predicted"/>
<dbReference type="AlphaFoldDB" id="A0A401LE95"/>
<sequence>MITLYTAVGRYELRKNENGEKQPIVTVDQKEMALSREELLLWSCLMWEILTKEEAKTYFLKKAVRMDVSQERFDAVLQRLEVRQLVVSAQAEKGDIALYRLLAKLYVIPLESSFMVKVQAFFRFIFFEKLPLTVAKNVFQRENYTEMERRVLHLARKARLSCAEILACIANDEIDTSIGNQSEFQKEKARDNLGFFLWFCDGHRKALEAISTLYLNKDIIFDKRK</sequence>
<protein>
    <submittedName>
        <fullName evidence="1">Uncharacterized protein</fullName>
    </submittedName>
</protein>
<dbReference type="EMBL" id="BHVZ01000004">
    <property type="protein sequence ID" value="GCB29891.1"/>
    <property type="molecule type" value="Genomic_DNA"/>
</dbReference>
<gene>
    <name evidence="1" type="ORF">KGMB03357_15520</name>
</gene>
<name>A0A401LE95_9FIRM</name>
<keyword evidence="2" id="KW-1185">Reference proteome</keyword>